<feature type="region of interest" description="Disordered" evidence="1">
    <location>
        <begin position="44"/>
        <end position="63"/>
    </location>
</feature>
<evidence type="ECO:0000256" key="1">
    <source>
        <dbReference type="SAM" id="MobiDB-lite"/>
    </source>
</evidence>
<proteinExistence type="predicted"/>
<protein>
    <submittedName>
        <fullName evidence="2">Uncharacterized protein MANES_09G127400</fullName>
    </submittedName>
</protein>
<dbReference type="EMBL" id="GGEC01033217">
    <property type="protein sequence ID" value="MBX13701.1"/>
    <property type="molecule type" value="Transcribed_RNA"/>
</dbReference>
<dbReference type="AlphaFoldDB" id="A0A2P2L6W1"/>
<evidence type="ECO:0000313" key="2">
    <source>
        <dbReference type="EMBL" id="MBX13701.1"/>
    </source>
</evidence>
<reference evidence="2" key="1">
    <citation type="submission" date="2018-02" db="EMBL/GenBank/DDBJ databases">
        <title>Rhizophora mucronata_Transcriptome.</title>
        <authorList>
            <person name="Meera S.P."/>
            <person name="Sreeshan A."/>
            <person name="Augustine A."/>
        </authorList>
    </citation>
    <scope>NUCLEOTIDE SEQUENCE</scope>
    <source>
        <tissue evidence="2">Leaf</tissue>
    </source>
</reference>
<feature type="compositionally biased region" description="Acidic residues" evidence="1">
    <location>
        <begin position="46"/>
        <end position="56"/>
    </location>
</feature>
<accession>A0A2P2L6W1</accession>
<sequence length="82" mass="9201">MSLPTSNESGSVIRLALQGRVVRVRLSELRLVRLELVNENFRACEKEEDEEEEEGSIQDKKQSARSMMIIVAAAVGRSLVEL</sequence>
<organism evidence="2">
    <name type="scientific">Rhizophora mucronata</name>
    <name type="common">Asiatic mangrove</name>
    <dbReference type="NCBI Taxonomy" id="61149"/>
    <lineage>
        <taxon>Eukaryota</taxon>
        <taxon>Viridiplantae</taxon>
        <taxon>Streptophyta</taxon>
        <taxon>Embryophyta</taxon>
        <taxon>Tracheophyta</taxon>
        <taxon>Spermatophyta</taxon>
        <taxon>Magnoliopsida</taxon>
        <taxon>eudicotyledons</taxon>
        <taxon>Gunneridae</taxon>
        <taxon>Pentapetalae</taxon>
        <taxon>rosids</taxon>
        <taxon>fabids</taxon>
        <taxon>Malpighiales</taxon>
        <taxon>Rhizophoraceae</taxon>
        <taxon>Rhizophora</taxon>
    </lineage>
</organism>
<name>A0A2P2L6W1_RHIMU</name>